<dbReference type="GO" id="GO:0005789">
    <property type="term" value="C:endoplasmic reticulum membrane"/>
    <property type="evidence" value="ECO:0007669"/>
    <property type="project" value="TreeGrafter"/>
</dbReference>
<keyword evidence="1 6" id="KW-0812">Transmembrane</keyword>
<evidence type="ECO:0000256" key="3">
    <source>
        <dbReference type="ARBA" id="ARBA00022989"/>
    </source>
</evidence>
<dbReference type="AlphaFoldDB" id="A0A8T2V978"/>
<evidence type="ECO:0000313" key="8">
    <source>
        <dbReference type="Proteomes" id="UP000825935"/>
    </source>
</evidence>
<evidence type="ECO:0000256" key="2">
    <source>
        <dbReference type="ARBA" id="ARBA00022824"/>
    </source>
</evidence>
<evidence type="ECO:0000256" key="1">
    <source>
        <dbReference type="ARBA" id="ARBA00022692"/>
    </source>
</evidence>
<dbReference type="EMBL" id="CM035408">
    <property type="protein sequence ID" value="KAH7440879.1"/>
    <property type="molecule type" value="Genomic_DNA"/>
</dbReference>
<keyword evidence="8" id="KW-1185">Reference proteome</keyword>
<dbReference type="OMA" id="MLMWMAP"/>
<dbReference type="OrthoDB" id="160405at2759"/>
<name>A0A8T2V978_CERRI</name>
<feature type="transmembrane region" description="Helical" evidence="6">
    <location>
        <begin position="46"/>
        <end position="68"/>
    </location>
</feature>
<dbReference type="PANTHER" id="PTHR31792">
    <property type="entry name" value="VACUOLAR ATPASE ASSEMBLY INTEGRAL MEMBRANE PROTEIN VMA21"/>
    <property type="match status" value="1"/>
</dbReference>
<evidence type="ECO:0000313" key="7">
    <source>
        <dbReference type="EMBL" id="KAH7440879.1"/>
    </source>
</evidence>
<protein>
    <recommendedName>
        <fullName evidence="9">Vacuolar ATPase assembly integral membrane protein VMA21 homolog</fullName>
    </recommendedName>
</protein>
<dbReference type="Pfam" id="PF09446">
    <property type="entry name" value="VMA21"/>
    <property type="match status" value="1"/>
</dbReference>
<dbReference type="PANTHER" id="PTHR31792:SF3">
    <property type="entry name" value="VACUOLAR ATPASE ASSEMBLY INTEGRAL MEMBRANE PROTEIN VMA21"/>
    <property type="match status" value="1"/>
</dbReference>
<keyword evidence="5" id="KW-0968">Cytoplasmic vesicle</keyword>
<dbReference type="GO" id="GO:0031410">
    <property type="term" value="C:cytoplasmic vesicle"/>
    <property type="evidence" value="ECO:0007669"/>
    <property type="project" value="UniProtKB-KW"/>
</dbReference>
<gene>
    <name evidence="7" type="ORF">KP509_03G015100</name>
</gene>
<keyword evidence="3 6" id="KW-1133">Transmembrane helix</keyword>
<dbReference type="Proteomes" id="UP000825935">
    <property type="component" value="Chromosome 3"/>
</dbReference>
<reference evidence="7" key="1">
    <citation type="submission" date="2021-08" db="EMBL/GenBank/DDBJ databases">
        <title>WGS assembly of Ceratopteris richardii.</title>
        <authorList>
            <person name="Marchant D.B."/>
            <person name="Chen G."/>
            <person name="Jenkins J."/>
            <person name="Shu S."/>
            <person name="Leebens-Mack J."/>
            <person name="Grimwood J."/>
            <person name="Schmutz J."/>
            <person name="Soltis P."/>
            <person name="Soltis D."/>
            <person name="Chen Z.-H."/>
        </authorList>
    </citation>
    <scope>NUCLEOTIDE SEQUENCE</scope>
    <source>
        <strain evidence="7">Whitten #5841</strain>
        <tissue evidence="7">Leaf</tissue>
    </source>
</reference>
<sequence length="109" mass="12179">MEKYMAMETAQVIKRFVITSIAMWGFPLFILHLFNNHVKSGLSPRWHTVCSGFLAVLSVNVAIGVYIIMAMRDPSTVTEPQPDPVFVSKAKESLFCSSPEGLETSKKDQ</sequence>
<evidence type="ECO:0008006" key="9">
    <source>
        <dbReference type="Google" id="ProtNLM"/>
    </source>
</evidence>
<evidence type="ECO:0000256" key="6">
    <source>
        <dbReference type="SAM" id="Phobius"/>
    </source>
</evidence>
<dbReference type="InterPro" id="IPR019013">
    <property type="entry name" value="Vma21"/>
</dbReference>
<proteinExistence type="predicted"/>
<evidence type="ECO:0000256" key="5">
    <source>
        <dbReference type="ARBA" id="ARBA00023329"/>
    </source>
</evidence>
<keyword evidence="2" id="KW-0256">Endoplasmic reticulum</keyword>
<accession>A0A8T2V978</accession>
<dbReference type="EMBL" id="CM035408">
    <property type="protein sequence ID" value="KAH7440878.1"/>
    <property type="molecule type" value="Genomic_DNA"/>
</dbReference>
<keyword evidence="4 6" id="KW-0472">Membrane</keyword>
<organism evidence="7 8">
    <name type="scientific">Ceratopteris richardii</name>
    <name type="common">Triangle waterfern</name>
    <dbReference type="NCBI Taxonomy" id="49495"/>
    <lineage>
        <taxon>Eukaryota</taxon>
        <taxon>Viridiplantae</taxon>
        <taxon>Streptophyta</taxon>
        <taxon>Embryophyta</taxon>
        <taxon>Tracheophyta</taxon>
        <taxon>Polypodiopsida</taxon>
        <taxon>Polypodiidae</taxon>
        <taxon>Polypodiales</taxon>
        <taxon>Pteridineae</taxon>
        <taxon>Pteridaceae</taxon>
        <taxon>Parkerioideae</taxon>
        <taxon>Ceratopteris</taxon>
    </lineage>
</organism>
<evidence type="ECO:0000256" key="4">
    <source>
        <dbReference type="ARBA" id="ARBA00023136"/>
    </source>
</evidence>
<comment type="caution">
    <text evidence="7">The sequence shown here is derived from an EMBL/GenBank/DDBJ whole genome shotgun (WGS) entry which is preliminary data.</text>
</comment>
<feature type="transmembrane region" description="Helical" evidence="6">
    <location>
        <begin position="12"/>
        <end position="34"/>
    </location>
</feature>
<dbReference type="GO" id="GO:0070072">
    <property type="term" value="P:vacuolar proton-transporting V-type ATPase complex assembly"/>
    <property type="evidence" value="ECO:0007669"/>
    <property type="project" value="InterPro"/>
</dbReference>